<keyword evidence="3" id="KW-1185">Reference proteome</keyword>
<accession>A0A811K1Z2</accession>
<dbReference type="AlphaFoldDB" id="A0A811K1Z2"/>
<proteinExistence type="predicted"/>
<evidence type="ECO:0000313" key="2">
    <source>
        <dbReference type="EMBL" id="CAD5209448.1"/>
    </source>
</evidence>
<evidence type="ECO:0000256" key="1">
    <source>
        <dbReference type="SAM" id="MobiDB-lite"/>
    </source>
</evidence>
<organism evidence="2 3">
    <name type="scientific">Bursaphelenchus okinawaensis</name>
    <dbReference type="NCBI Taxonomy" id="465554"/>
    <lineage>
        <taxon>Eukaryota</taxon>
        <taxon>Metazoa</taxon>
        <taxon>Ecdysozoa</taxon>
        <taxon>Nematoda</taxon>
        <taxon>Chromadorea</taxon>
        <taxon>Rhabditida</taxon>
        <taxon>Tylenchina</taxon>
        <taxon>Tylenchomorpha</taxon>
        <taxon>Aphelenchoidea</taxon>
        <taxon>Aphelenchoididae</taxon>
        <taxon>Bursaphelenchus</taxon>
    </lineage>
</organism>
<comment type="caution">
    <text evidence="2">The sequence shown here is derived from an EMBL/GenBank/DDBJ whole genome shotgun (WGS) entry which is preliminary data.</text>
</comment>
<gene>
    <name evidence="2" type="ORF">BOKJ2_LOCUS2685</name>
</gene>
<reference evidence="2" key="1">
    <citation type="submission" date="2020-09" db="EMBL/GenBank/DDBJ databases">
        <authorList>
            <person name="Kikuchi T."/>
        </authorList>
    </citation>
    <scope>NUCLEOTIDE SEQUENCE</scope>
    <source>
        <strain evidence="2">SH1</strain>
    </source>
</reference>
<dbReference type="EMBL" id="CAJFCW020000002">
    <property type="protein sequence ID" value="CAG9089339.1"/>
    <property type="molecule type" value="Genomic_DNA"/>
</dbReference>
<feature type="region of interest" description="Disordered" evidence="1">
    <location>
        <begin position="25"/>
        <end position="68"/>
    </location>
</feature>
<sequence>MTTPEDSKGKLENGETNNFNKCTALSKWRKEQQGRHLKLELARKSRSSRKNSDSIPIPHPTSPENGEVSAVIQSKMKNTLSPKKQMASKRKARLSDDGARILNKISKESDNPPLLSKRKITQACKQLESVINYEVYGNFSFRMQNVHSFLEERMRRANIEDKNLVWYLDKGRGRVVSTVGLVGSSTTQSHYNKTILQKWKGSDHYDALAYHDVGKFYKELSMDNYKIYVEGDYSFLATINGLSCGMAYPCTWCSKKFIKKSNSEESIDLEVYESRSDKRVEEAIAKDKKLKKRKEKIIEIPEEMIVPPILHSKIKIGNLLFNKLCEAADDQERFNVVLKQCQLDVDRHEEKIIYTRFHGNDIKRMCTSIDALSKVSTSEGYQQIIKAMDVFNEWSKIVSSTKKNISDKELMVLYCRNGEHLGEQCCQTIKLARCLDVVGGASKSALVHIVLMHLGPFAWKHKMIGALAEEGIEAVHCRFAEEMKRHGYNKVGKVQNSLKWKAIDTLMFDKGYI</sequence>
<evidence type="ECO:0000313" key="3">
    <source>
        <dbReference type="Proteomes" id="UP000614601"/>
    </source>
</evidence>
<feature type="region of interest" description="Disordered" evidence="1">
    <location>
        <begin position="1"/>
        <end position="20"/>
    </location>
</feature>
<feature type="compositionally biased region" description="Basic and acidic residues" evidence="1">
    <location>
        <begin position="1"/>
        <end position="13"/>
    </location>
</feature>
<feature type="compositionally biased region" description="Basic and acidic residues" evidence="1">
    <location>
        <begin position="28"/>
        <end position="43"/>
    </location>
</feature>
<dbReference type="EMBL" id="CAJFDH010000002">
    <property type="protein sequence ID" value="CAD5209448.1"/>
    <property type="molecule type" value="Genomic_DNA"/>
</dbReference>
<dbReference type="Proteomes" id="UP000614601">
    <property type="component" value="Unassembled WGS sequence"/>
</dbReference>
<name>A0A811K1Z2_9BILA</name>
<dbReference type="Proteomes" id="UP000783686">
    <property type="component" value="Unassembled WGS sequence"/>
</dbReference>
<protein>
    <submittedName>
        <fullName evidence="2">Uncharacterized protein</fullName>
    </submittedName>
</protein>